<dbReference type="EMBL" id="KU356690">
    <property type="protein sequence ID" value="AMD43430.1"/>
    <property type="molecule type" value="Genomic_DNA"/>
</dbReference>
<protein>
    <recommendedName>
        <fullName evidence="3">DNA recombination-mediator protein A</fullName>
    </recommendedName>
</protein>
<accession>A0A1L2C955</accession>
<name>A0A1L2C955_9CAUD</name>
<dbReference type="Proteomes" id="UP000222072">
    <property type="component" value="Segment"/>
</dbReference>
<sequence>MKTYAGIGARNTPDDVLDLMSQIAEELSPAYILRSGGADGADAAFEKGAEHSEIYIPWKGYNIREEGDGILLDNVHAWNEVSKHFHPMPDKCTVGVQKLHGRNAYVLLGPELNDPVSMVICWTPMGAITGGTGLALRIAKYFEIPVFNLSEKNALSTLINFVENQQ</sequence>
<evidence type="ECO:0000313" key="1">
    <source>
        <dbReference type="EMBL" id="AMD43430.1"/>
    </source>
</evidence>
<gene>
    <name evidence="1" type="ORF">ZC03_053</name>
</gene>
<organism evidence="1 2">
    <name type="scientific">Pseudomonas phage ZC03</name>
    <dbReference type="NCBI Taxonomy" id="1622115"/>
    <lineage>
        <taxon>Viruses</taxon>
        <taxon>Duplodnaviria</taxon>
        <taxon>Heunggongvirae</taxon>
        <taxon>Uroviricota</taxon>
        <taxon>Caudoviricetes</taxon>
        <taxon>Schitoviridae</taxon>
        <taxon>Zicotriavirus</taxon>
        <taxon>Zicotriavirus ZC03</taxon>
    </lineage>
</organism>
<evidence type="ECO:0008006" key="3">
    <source>
        <dbReference type="Google" id="ProtNLM"/>
    </source>
</evidence>
<proteinExistence type="predicted"/>
<reference evidence="1 2" key="1">
    <citation type="journal article" date="2017" name="BMC Genomics">
        <title>Three novel Pseudomonas phages isolated from composting provide insights into the evolution and diversity of tailed phages.</title>
        <authorList>
            <person name="Amgarten D."/>
            <person name="Martins L.F."/>
            <person name="Lombardi K.C."/>
            <person name="Antunes L.P."/>
            <person name="de Souza A.P.S."/>
            <person name="Nicastro G.G."/>
            <person name="Kitajima E.W."/>
            <person name="Quaggio R.B."/>
            <person name="Upton C."/>
            <person name="Setubal J.C."/>
            <person name="da Silva A.M."/>
        </authorList>
    </citation>
    <scope>NUCLEOTIDE SEQUENCE [LARGE SCALE GENOMIC DNA]</scope>
</reference>
<evidence type="ECO:0000313" key="2">
    <source>
        <dbReference type="Proteomes" id="UP000222072"/>
    </source>
</evidence>
<keyword evidence="2" id="KW-1185">Reference proteome</keyword>